<organism evidence="2 3">
    <name type="scientific">Stieleria neptunia</name>
    <dbReference type="NCBI Taxonomy" id="2527979"/>
    <lineage>
        <taxon>Bacteria</taxon>
        <taxon>Pseudomonadati</taxon>
        <taxon>Planctomycetota</taxon>
        <taxon>Planctomycetia</taxon>
        <taxon>Pirellulales</taxon>
        <taxon>Pirellulaceae</taxon>
        <taxon>Stieleria</taxon>
    </lineage>
</organism>
<keyword evidence="3" id="KW-1185">Reference proteome</keyword>
<keyword evidence="1" id="KW-0472">Membrane</keyword>
<accession>A0A518HQ52</accession>
<dbReference type="AlphaFoldDB" id="A0A518HQ52"/>
<name>A0A518HQ52_9BACT</name>
<dbReference type="Proteomes" id="UP000319004">
    <property type="component" value="Chromosome"/>
</dbReference>
<protein>
    <submittedName>
        <fullName evidence="2">Uncharacterized protein</fullName>
    </submittedName>
</protein>
<feature type="transmembrane region" description="Helical" evidence="1">
    <location>
        <begin position="27"/>
        <end position="48"/>
    </location>
</feature>
<evidence type="ECO:0000313" key="3">
    <source>
        <dbReference type="Proteomes" id="UP000319004"/>
    </source>
</evidence>
<reference evidence="2 3" key="1">
    <citation type="submission" date="2019-03" db="EMBL/GenBank/DDBJ databases">
        <title>Deep-cultivation of Planctomycetes and their phenomic and genomic characterization uncovers novel biology.</title>
        <authorList>
            <person name="Wiegand S."/>
            <person name="Jogler M."/>
            <person name="Boedeker C."/>
            <person name="Pinto D."/>
            <person name="Vollmers J."/>
            <person name="Rivas-Marin E."/>
            <person name="Kohn T."/>
            <person name="Peeters S.H."/>
            <person name="Heuer A."/>
            <person name="Rast P."/>
            <person name="Oberbeckmann S."/>
            <person name="Bunk B."/>
            <person name="Jeske O."/>
            <person name="Meyerdierks A."/>
            <person name="Storesund J.E."/>
            <person name="Kallscheuer N."/>
            <person name="Luecker S."/>
            <person name="Lage O.M."/>
            <person name="Pohl T."/>
            <person name="Merkel B.J."/>
            <person name="Hornburger P."/>
            <person name="Mueller R.-W."/>
            <person name="Bruemmer F."/>
            <person name="Labrenz M."/>
            <person name="Spormann A.M."/>
            <person name="Op den Camp H."/>
            <person name="Overmann J."/>
            <person name="Amann R."/>
            <person name="Jetten M.S.M."/>
            <person name="Mascher T."/>
            <person name="Medema M.H."/>
            <person name="Devos D.P."/>
            <person name="Kaster A.-K."/>
            <person name="Ovreas L."/>
            <person name="Rohde M."/>
            <person name="Galperin M.Y."/>
            <person name="Jogler C."/>
        </authorList>
    </citation>
    <scope>NUCLEOTIDE SEQUENCE [LARGE SCALE GENOMIC DNA]</scope>
    <source>
        <strain evidence="2 3">Enr13</strain>
    </source>
</reference>
<evidence type="ECO:0000256" key="1">
    <source>
        <dbReference type="SAM" id="Phobius"/>
    </source>
</evidence>
<sequence>MGLITLAVGAGLGRYLNYRQATDWQRALTAVSGFVGFFFWLLMAQVAFSSNKNDTVAGHVGFFLAGVSVGMISRYLVNSRGRGKGKSNAATEDPRDRPTEQPWLLLRAQWVVPAYWLACLYASYCLTP</sequence>
<feature type="transmembrane region" description="Helical" evidence="1">
    <location>
        <begin position="60"/>
        <end position="77"/>
    </location>
</feature>
<dbReference type="EMBL" id="CP037423">
    <property type="protein sequence ID" value="QDV42968.1"/>
    <property type="molecule type" value="Genomic_DNA"/>
</dbReference>
<gene>
    <name evidence="2" type="ORF">Enr13x_28200</name>
</gene>
<keyword evidence="1" id="KW-0812">Transmembrane</keyword>
<keyword evidence="1" id="KW-1133">Transmembrane helix</keyword>
<dbReference type="KEGG" id="snep:Enr13x_28200"/>
<proteinExistence type="predicted"/>
<evidence type="ECO:0000313" key="2">
    <source>
        <dbReference type="EMBL" id="QDV42968.1"/>
    </source>
</evidence>